<comment type="caution">
    <text evidence="4">The sequence shown here is derived from an EMBL/GenBank/DDBJ whole genome shotgun (WGS) entry which is preliminary data.</text>
</comment>
<dbReference type="OrthoDB" id="18679at2759"/>
<evidence type="ECO:0000256" key="2">
    <source>
        <dbReference type="SAM" id="MobiDB-lite"/>
    </source>
</evidence>
<dbReference type="InParanoid" id="A0A1X2HGQ5"/>
<protein>
    <recommendedName>
        <fullName evidence="3">t-SNARE coiled-coil homology domain-containing protein</fullName>
    </recommendedName>
</protein>
<dbReference type="GO" id="GO:0006906">
    <property type="term" value="P:vesicle fusion"/>
    <property type="evidence" value="ECO:0007669"/>
    <property type="project" value="TreeGrafter"/>
</dbReference>
<dbReference type="GO" id="GO:0031201">
    <property type="term" value="C:SNARE complex"/>
    <property type="evidence" value="ECO:0007669"/>
    <property type="project" value="TreeGrafter"/>
</dbReference>
<dbReference type="GO" id="GO:0019905">
    <property type="term" value="F:syntaxin binding"/>
    <property type="evidence" value="ECO:0007669"/>
    <property type="project" value="TreeGrafter"/>
</dbReference>
<sequence>MSTNPFETQSNTARSATSNNPFEQDDFYNEEEEEEKEESPPPVKPSPKLFGRSRSKVDPREPKLDVLAQNEPKRSSPALSPAPSSRSRQLSDREQLLQQQRQQQHERPNFDEDTDVWGRSKFADEEGDKEVSNIKQQIRDTKQESVESTRRALQAMNASQTSGAETLGMLGEQSTQIANIDRNLDLSKAHAEHGASQAKELKKLNRSIFIPNIKNPFTKKKRQQLELDRARQSHAEHREERDAIRQFEHQSQARVDRAAREGGRLPEGDYRPSQSDRNRYQFEADAEDDAMEEEIGQNLDALGHATRGLKQMATAMSTEIDSQNQRLDRVNDKTDPLSDRIFTTTEKLHRIR</sequence>
<feature type="region of interest" description="Disordered" evidence="2">
    <location>
        <begin position="229"/>
        <end position="290"/>
    </location>
</feature>
<feature type="domain" description="T-SNARE coiled-coil homology" evidence="3">
    <location>
        <begin position="139"/>
        <end position="201"/>
    </location>
</feature>
<dbReference type="CDD" id="cd15857">
    <property type="entry name" value="SNARE_SEC9C"/>
    <property type="match status" value="1"/>
</dbReference>
<feature type="domain" description="T-SNARE coiled-coil homology" evidence="3">
    <location>
        <begin position="289"/>
        <end position="351"/>
    </location>
</feature>
<dbReference type="STRING" id="13706.A0A1X2HGQ5"/>
<evidence type="ECO:0000259" key="3">
    <source>
        <dbReference type="PROSITE" id="PS50192"/>
    </source>
</evidence>
<feature type="compositionally biased region" description="Basic and acidic residues" evidence="2">
    <location>
        <begin position="254"/>
        <end position="282"/>
    </location>
</feature>
<evidence type="ECO:0000313" key="5">
    <source>
        <dbReference type="Proteomes" id="UP000242180"/>
    </source>
</evidence>
<feature type="compositionally biased region" description="Polar residues" evidence="2">
    <location>
        <begin position="1"/>
        <end position="22"/>
    </location>
</feature>
<dbReference type="SMART" id="SM00397">
    <property type="entry name" value="t_SNARE"/>
    <property type="match status" value="2"/>
</dbReference>
<feature type="region of interest" description="Disordered" evidence="2">
    <location>
        <begin position="1"/>
        <end position="170"/>
    </location>
</feature>
<dbReference type="Proteomes" id="UP000242180">
    <property type="component" value="Unassembled WGS sequence"/>
</dbReference>
<feature type="compositionally biased region" description="Basic and acidic residues" evidence="2">
    <location>
        <begin position="55"/>
        <end position="64"/>
    </location>
</feature>
<feature type="compositionally biased region" description="Basic and acidic residues" evidence="2">
    <location>
        <begin position="103"/>
        <end position="150"/>
    </location>
</feature>
<comment type="similarity">
    <text evidence="1">Belongs to the SNAP-25 family.</text>
</comment>
<dbReference type="SUPFAM" id="SSF58038">
    <property type="entry name" value="SNARE fusion complex"/>
    <property type="match status" value="2"/>
</dbReference>
<accession>A0A1X2HGQ5</accession>
<gene>
    <name evidence="4" type="ORF">BCR43DRAFT_504935</name>
</gene>
<dbReference type="CDD" id="cd15886">
    <property type="entry name" value="SNARE_SEC9N"/>
    <property type="match status" value="1"/>
</dbReference>
<dbReference type="GO" id="GO:0006887">
    <property type="term" value="P:exocytosis"/>
    <property type="evidence" value="ECO:0007669"/>
    <property type="project" value="TreeGrafter"/>
</dbReference>
<dbReference type="PANTHER" id="PTHR19305">
    <property type="entry name" value="SYNAPTOSOMAL ASSOCIATED PROTEIN"/>
    <property type="match status" value="1"/>
</dbReference>
<dbReference type="PROSITE" id="PS50192">
    <property type="entry name" value="T_SNARE"/>
    <property type="match status" value="2"/>
</dbReference>
<organism evidence="4 5">
    <name type="scientific">Syncephalastrum racemosum</name>
    <name type="common">Filamentous fungus</name>
    <dbReference type="NCBI Taxonomy" id="13706"/>
    <lineage>
        <taxon>Eukaryota</taxon>
        <taxon>Fungi</taxon>
        <taxon>Fungi incertae sedis</taxon>
        <taxon>Mucoromycota</taxon>
        <taxon>Mucoromycotina</taxon>
        <taxon>Mucoromycetes</taxon>
        <taxon>Mucorales</taxon>
        <taxon>Syncephalastraceae</taxon>
        <taxon>Syncephalastrum</taxon>
    </lineage>
</organism>
<reference evidence="4 5" key="1">
    <citation type="submission" date="2016-07" db="EMBL/GenBank/DDBJ databases">
        <title>Pervasive Adenine N6-methylation of Active Genes in Fungi.</title>
        <authorList>
            <consortium name="DOE Joint Genome Institute"/>
            <person name="Mondo S.J."/>
            <person name="Dannebaum R.O."/>
            <person name="Kuo R.C."/>
            <person name="Labutti K."/>
            <person name="Haridas S."/>
            <person name="Kuo A."/>
            <person name="Salamov A."/>
            <person name="Ahrendt S.R."/>
            <person name="Lipzen A."/>
            <person name="Sullivan W."/>
            <person name="Andreopoulos W.B."/>
            <person name="Clum A."/>
            <person name="Lindquist E."/>
            <person name="Daum C."/>
            <person name="Ramamoorthy G.K."/>
            <person name="Gryganskyi A."/>
            <person name="Culley D."/>
            <person name="Magnuson J.K."/>
            <person name="James T.Y."/>
            <person name="O'Malley M.A."/>
            <person name="Stajich J.E."/>
            <person name="Spatafora J.W."/>
            <person name="Visel A."/>
            <person name="Grigoriev I.V."/>
        </authorList>
    </citation>
    <scope>NUCLEOTIDE SEQUENCE [LARGE SCALE GENOMIC DNA]</scope>
    <source>
        <strain evidence="4 5">NRRL 2496</strain>
    </source>
</reference>
<dbReference type="GO" id="GO:0005484">
    <property type="term" value="F:SNAP receptor activity"/>
    <property type="evidence" value="ECO:0007669"/>
    <property type="project" value="TreeGrafter"/>
</dbReference>
<dbReference type="EMBL" id="MCGN01000004">
    <property type="protein sequence ID" value="ORY98107.1"/>
    <property type="molecule type" value="Genomic_DNA"/>
</dbReference>
<evidence type="ECO:0000256" key="1">
    <source>
        <dbReference type="ARBA" id="ARBA00009480"/>
    </source>
</evidence>
<dbReference type="PANTHER" id="PTHR19305:SF9">
    <property type="entry name" value="SYNAPTOSOMAL-ASSOCIATED PROTEIN 29"/>
    <property type="match status" value="1"/>
</dbReference>
<feature type="compositionally biased region" description="Low complexity" evidence="2">
    <location>
        <begin position="75"/>
        <end position="88"/>
    </location>
</feature>
<dbReference type="FunCoup" id="A0A1X2HGQ5">
    <property type="interactions" value="32"/>
</dbReference>
<feature type="compositionally biased region" description="Acidic residues" evidence="2">
    <location>
        <begin position="23"/>
        <end position="37"/>
    </location>
</feature>
<dbReference type="Gene3D" id="1.20.5.110">
    <property type="match status" value="2"/>
</dbReference>
<dbReference type="InterPro" id="IPR000727">
    <property type="entry name" value="T_SNARE_dom"/>
</dbReference>
<dbReference type="OMA" id="ANTEMHL"/>
<dbReference type="AlphaFoldDB" id="A0A1X2HGQ5"/>
<name>A0A1X2HGQ5_SYNRA</name>
<evidence type="ECO:0000313" key="4">
    <source>
        <dbReference type="EMBL" id="ORY98107.1"/>
    </source>
</evidence>
<proteinExistence type="inferred from homology"/>
<dbReference type="GO" id="GO:0005886">
    <property type="term" value="C:plasma membrane"/>
    <property type="evidence" value="ECO:0007669"/>
    <property type="project" value="TreeGrafter"/>
</dbReference>
<keyword evidence="5" id="KW-1185">Reference proteome</keyword>
<feature type="compositionally biased region" description="Basic and acidic residues" evidence="2">
    <location>
        <begin position="229"/>
        <end position="248"/>
    </location>
</feature>